<organism evidence="2 3">
    <name type="scientific">Daldinia eschscholtzii</name>
    <dbReference type="NCBI Taxonomy" id="292717"/>
    <lineage>
        <taxon>Eukaryota</taxon>
        <taxon>Fungi</taxon>
        <taxon>Dikarya</taxon>
        <taxon>Ascomycota</taxon>
        <taxon>Pezizomycotina</taxon>
        <taxon>Sordariomycetes</taxon>
        <taxon>Xylariomycetidae</taxon>
        <taxon>Xylariales</taxon>
        <taxon>Hypoxylaceae</taxon>
        <taxon>Daldinia</taxon>
    </lineage>
</organism>
<feature type="compositionally biased region" description="Polar residues" evidence="1">
    <location>
        <begin position="503"/>
        <end position="512"/>
    </location>
</feature>
<feature type="compositionally biased region" description="Low complexity" evidence="1">
    <location>
        <begin position="493"/>
        <end position="502"/>
    </location>
</feature>
<feature type="region of interest" description="Disordered" evidence="1">
    <location>
        <begin position="1"/>
        <end position="44"/>
    </location>
</feature>
<reference evidence="2 3" key="1">
    <citation type="journal article" date="2024" name="Front Chem Biol">
        <title>Unveiling the potential of Daldinia eschscholtzii MFLUCC 19-0629 through bioactivity and bioinformatics studies for enhanced sustainable agriculture production.</title>
        <authorList>
            <person name="Brooks S."/>
            <person name="Weaver J.A."/>
            <person name="Klomchit A."/>
            <person name="Alharthi S.A."/>
            <person name="Onlamun T."/>
            <person name="Nurani R."/>
            <person name="Vong T.K."/>
            <person name="Alberti F."/>
            <person name="Greco C."/>
        </authorList>
    </citation>
    <scope>NUCLEOTIDE SEQUENCE [LARGE SCALE GENOMIC DNA]</scope>
    <source>
        <strain evidence="2">MFLUCC 19-0629</strain>
    </source>
</reference>
<feature type="region of interest" description="Disordered" evidence="1">
    <location>
        <begin position="346"/>
        <end position="393"/>
    </location>
</feature>
<feature type="compositionally biased region" description="Polar residues" evidence="1">
    <location>
        <begin position="321"/>
        <end position="330"/>
    </location>
</feature>
<dbReference type="AlphaFoldDB" id="A0AAX6MU78"/>
<gene>
    <name evidence="2" type="ORF">Daesc_001452</name>
</gene>
<sequence>METHLSQQPDQPSSSQRQYTTVGSVWHPQSMPLQPPARRGRALRSGMPMPMSILETYSDDSLNAFGTAHPYSHSHHYSPLQQNFDRAVSPSQPTRLLPQDHPLHLDHPRHFDNLGHSSSPVPKRIAEFKGQYSSTPSVDMSQQITSAISHLSVNGVATLHKQGEANNHHGNGGNTHENEDVEGGGGDSNITLNTMSTKTLTNLASYPNPMQKAAQKVLTRARHAPSAPHHQVSDSITQTTSGLNIPPGFGPRNIRSDPVGVESLLQSDRFDGRNTTQHLSLPHMGATATTTRDHGSYPAVLSKGPGAPQPLTAGPPGQRHFQPSNINGGSNSLQKTFEKSREFDTFYDGPPRHQPLPSFQSQQPMQQPPSSYKSEAFSSSHAPAPLMSKDSGNSAKMVDTLTYEEAKRFFPKGLPADFNFDTQPVAEDWVEQRIKEEEEKENSMKNKLPWQQTPEFQAAHKSKLHRDFYNGNYMINKNLRAAIHEKNTRDISRSLSSKSQVSQDNPKPNPDSNIDGRHISVEDANTISTREHAESLLSVLYQSLDRNQGLPQEKPLTNGGLH</sequence>
<feature type="compositionally biased region" description="Low complexity" evidence="1">
    <location>
        <begin position="355"/>
        <end position="374"/>
    </location>
</feature>
<feature type="region of interest" description="Disordered" evidence="1">
    <location>
        <begin position="304"/>
        <end position="330"/>
    </location>
</feature>
<feature type="region of interest" description="Disordered" evidence="1">
    <location>
        <begin position="488"/>
        <end position="518"/>
    </location>
</feature>
<dbReference type="EMBL" id="JBANMG010000002">
    <property type="protein sequence ID" value="KAK6956179.1"/>
    <property type="molecule type" value="Genomic_DNA"/>
</dbReference>
<evidence type="ECO:0000313" key="2">
    <source>
        <dbReference type="EMBL" id="KAK6956179.1"/>
    </source>
</evidence>
<comment type="caution">
    <text evidence="2">The sequence shown here is derived from an EMBL/GenBank/DDBJ whole genome shotgun (WGS) entry which is preliminary data.</text>
</comment>
<evidence type="ECO:0000256" key="1">
    <source>
        <dbReference type="SAM" id="MobiDB-lite"/>
    </source>
</evidence>
<accession>A0AAX6MU78</accession>
<evidence type="ECO:0000313" key="3">
    <source>
        <dbReference type="Proteomes" id="UP001369815"/>
    </source>
</evidence>
<feature type="region of interest" description="Disordered" evidence="1">
    <location>
        <begin position="163"/>
        <end position="189"/>
    </location>
</feature>
<proteinExistence type="predicted"/>
<protein>
    <submittedName>
        <fullName evidence="2">Uncharacterized protein</fullName>
    </submittedName>
</protein>
<dbReference type="Proteomes" id="UP001369815">
    <property type="component" value="Unassembled WGS sequence"/>
</dbReference>
<keyword evidence="3" id="KW-1185">Reference proteome</keyword>
<feature type="compositionally biased region" description="Low complexity" evidence="1">
    <location>
        <begin position="1"/>
        <end position="16"/>
    </location>
</feature>
<name>A0AAX6MU78_9PEZI</name>